<gene>
    <name evidence="3" type="ORF">LTR62_007557</name>
</gene>
<dbReference type="AlphaFoldDB" id="A0AAN7YHV1"/>
<sequence length="734" mass="84093">MDERTFQRELQQLKSRIAHMAGKHSPYMTPKPLVLSTPPLDDFTSQLDDLKSHVAQVESAMNRSRHSPPTHMMFMAELRKLNDKFDGLSTATVSRLDRIEDSLSELQELGERCDPDRFTPPGSETEVGDDLIPSPKGTCASNVLDVTLDILRKYNTRLDHEGSNLDKQVVILLRDIVRLHTELAVEPANVLRVAEHFGLLARNPPHGSSPQYETERQELSSNSDATIDATVADACATSYTTHAALTTGNEAIKPPEGVLFRDQEISRLDDMLKDAQESSRVNDQRYMQEWQISSDLRGQLNFKDQTMDYLKVACEDKDLEIAKLKADALQRDVHLQQMNDYLQSRDEQRDRHVRNFREAVEHSREKTRMLNAQESRIGGLQSLLHDFQNTKDEELDHLMQGREDEIRRLQGFCEDKDVVVRRQDEIIARGAGLLQQRDEEIEALTRAARVMEDDMDNERRQRMRVSKLLEERDGELVDLKSELARRDTVEEAIRHQASQRSFALPHSAPQVIPTMWSPRPIPGNRTLSSEASRAAAWNEGERERSRPTFGKPTPLGKQRYASPPRRRVSSPHPRKMRSFIDEELENTEVRRADRKGEMTDERNEMTNRNVVGKRSSKREHSPSPVRRPRVVSLGNSAAHDERMPAMRMPNGRHSLPLDRTAIPHLPMQAQSGDRTAIPHLPMQAQSMANLRQPDHEHRVSRHQSMRELRGRRRELQPYVETEAESGGEQVVEEV</sequence>
<reference evidence="3" key="1">
    <citation type="submission" date="2023-08" db="EMBL/GenBank/DDBJ databases">
        <title>Black Yeasts Isolated from many extreme environments.</title>
        <authorList>
            <person name="Coleine C."/>
            <person name="Stajich J.E."/>
            <person name="Selbmann L."/>
        </authorList>
    </citation>
    <scope>NUCLEOTIDE SEQUENCE</scope>
    <source>
        <strain evidence="3">CCFEE 5401</strain>
    </source>
</reference>
<evidence type="ECO:0000313" key="4">
    <source>
        <dbReference type="Proteomes" id="UP001310890"/>
    </source>
</evidence>
<organism evidence="3 4">
    <name type="scientific">Meristemomyces frigidus</name>
    <dbReference type="NCBI Taxonomy" id="1508187"/>
    <lineage>
        <taxon>Eukaryota</taxon>
        <taxon>Fungi</taxon>
        <taxon>Dikarya</taxon>
        <taxon>Ascomycota</taxon>
        <taxon>Pezizomycotina</taxon>
        <taxon>Dothideomycetes</taxon>
        <taxon>Dothideomycetidae</taxon>
        <taxon>Mycosphaerellales</taxon>
        <taxon>Teratosphaeriaceae</taxon>
        <taxon>Meristemomyces</taxon>
    </lineage>
</organism>
<evidence type="ECO:0000256" key="1">
    <source>
        <dbReference type="SAM" id="Coils"/>
    </source>
</evidence>
<evidence type="ECO:0000256" key="2">
    <source>
        <dbReference type="SAM" id="MobiDB-lite"/>
    </source>
</evidence>
<protein>
    <submittedName>
        <fullName evidence="3">Uncharacterized protein</fullName>
    </submittedName>
</protein>
<name>A0AAN7YHV1_9PEZI</name>
<dbReference type="EMBL" id="JAVRRL010000071">
    <property type="protein sequence ID" value="KAK5109100.1"/>
    <property type="molecule type" value="Genomic_DNA"/>
</dbReference>
<dbReference type="Proteomes" id="UP001310890">
    <property type="component" value="Unassembled WGS sequence"/>
</dbReference>
<keyword evidence="1" id="KW-0175">Coiled coil</keyword>
<feature type="coiled-coil region" evidence="1">
    <location>
        <begin position="434"/>
        <end position="461"/>
    </location>
</feature>
<feature type="region of interest" description="Disordered" evidence="2">
    <location>
        <begin position="690"/>
        <end position="734"/>
    </location>
</feature>
<comment type="caution">
    <text evidence="3">The sequence shown here is derived from an EMBL/GenBank/DDBJ whole genome shotgun (WGS) entry which is preliminary data.</text>
</comment>
<feature type="region of interest" description="Disordered" evidence="2">
    <location>
        <begin position="496"/>
        <end position="629"/>
    </location>
</feature>
<feature type="region of interest" description="Disordered" evidence="2">
    <location>
        <begin position="202"/>
        <end position="222"/>
    </location>
</feature>
<feature type="compositionally biased region" description="Acidic residues" evidence="2">
    <location>
        <begin position="721"/>
        <end position="734"/>
    </location>
</feature>
<feature type="region of interest" description="Disordered" evidence="2">
    <location>
        <begin position="112"/>
        <end position="134"/>
    </location>
</feature>
<accession>A0AAN7YHV1</accession>
<evidence type="ECO:0000313" key="3">
    <source>
        <dbReference type="EMBL" id="KAK5109100.1"/>
    </source>
</evidence>
<feature type="compositionally biased region" description="Basic residues" evidence="2">
    <location>
        <begin position="564"/>
        <end position="577"/>
    </location>
</feature>
<proteinExistence type="predicted"/>
<feature type="compositionally biased region" description="Basic and acidic residues" evidence="2">
    <location>
        <begin position="587"/>
        <end position="605"/>
    </location>
</feature>